<evidence type="ECO:0000313" key="1">
    <source>
        <dbReference type="EMBL" id="ENU37294.1"/>
    </source>
</evidence>
<dbReference type="RefSeq" id="WP_004680874.1">
    <property type="nucleotide sequence ID" value="NZ_AIEB01000034.1"/>
</dbReference>
<reference evidence="1 2" key="1">
    <citation type="submission" date="2013-02" db="EMBL/GenBank/DDBJ databases">
        <title>The Genome Sequence of Acinetobacter parvus CIP 108168.</title>
        <authorList>
            <consortium name="The Broad Institute Genome Sequencing Platform"/>
            <consortium name="The Broad Institute Genome Sequencing Center for Infectious Disease"/>
            <person name="Cerqueira G."/>
            <person name="Feldgarden M."/>
            <person name="Courvalin P."/>
            <person name="Perichon B."/>
            <person name="Grillot-Courvalin C."/>
            <person name="Clermont D."/>
            <person name="Rocha E."/>
            <person name="Yoon E.-J."/>
            <person name="Nemec A."/>
            <person name="Walker B."/>
            <person name="Young S.K."/>
            <person name="Zeng Q."/>
            <person name="Gargeya S."/>
            <person name="Fitzgerald M."/>
            <person name="Haas B."/>
            <person name="Abouelleil A."/>
            <person name="Alvarado L."/>
            <person name="Arachchi H.M."/>
            <person name="Berlin A.M."/>
            <person name="Chapman S.B."/>
            <person name="Dewar J."/>
            <person name="Goldberg J."/>
            <person name="Griggs A."/>
            <person name="Gujja S."/>
            <person name="Hansen M."/>
            <person name="Howarth C."/>
            <person name="Imamovic A."/>
            <person name="Larimer J."/>
            <person name="McCowan C."/>
            <person name="Murphy C."/>
            <person name="Neiman D."/>
            <person name="Pearson M."/>
            <person name="Priest M."/>
            <person name="Roberts A."/>
            <person name="Saif S."/>
            <person name="Shea T."/>
            <person name="Sisk P."/>
            <person name="Sykes S."/>
            <person name="Wortman J."/>
            <person name="Nusbaum C."/>
            <person name="Birren B."/>
        </authorList>
    </citation>
    <scope>NUCLEOTIDE SEQUENCE [LARGE SCALE GENOMIC DNA]</scope>
    <source>
        <strain evidence="1 2">CIP 108168</strain>
    </source>
</reference>
<organism evidence="1 2">
    <name type="scientific">Acinetobacter parvus DSM 16617 = CIP 108168</name>
    <dbReference type="NCBI Taxonomy" id="981333"/>
    <lineage>
        <taxon>Bacteria</taxon>
        <taxon>Pseudomonadati</taxon>
        <taxon>Pseudomonadota</taxon>
        <taxon>Gammaproteobacteria</taxon>
        <taxon>Moraxellales</taxon>
        <taxon>Moraxellaceae</taxon>
        <taxon>Acinetobacter</taxon>
    </lineage>
</organism>
<sequence>MKKHPVMNQYLKTLQLFLVNLMTVRAGLYIKQKPSNLKKQ</sequence>
<evidence type="ECO:0000313" key="2">
    <source>
        <dbReference type="Proteomes" id="UP000023776"/>
    </source>
</evidence>
<dbReference type="HOGENOM" id="CLU_219277_0_0_6"/>
<protein>
    <submittedName>
        <fullName evidence="1">Uncharacterized protein</fullName>
    </submittedName>
</protein>
<dbReference type="AlphaFoldDB" id="N8RUQ6"/>
<dbReference type="PATRIC" id="fig|981333.9.peg.497"/>
<dbReference type="Proteomes" id="UP000023776">
    <property type="component" value="Unassembled WGS sequence"/>
</dbReference>
<keyword evidence="2" id="KW-1185">Reference proteome</keyword>
<comment type="caution">
    <text evidence="1">The sequence shown here is derived from an EMBL/GenBank/DDBJ whole genome shotgun (WGS) entry which is preliminary data.</text>
</comment>
<gene>
    <name evidence="1" type="ORF">F988_00503</name>
</gene>
<accession>N8RUQ6</accession>
<dbReference type="EMBL" id="APOM01000010">
    <property type="protein sequence ID" value="ENU37294.1"/>
    <property type="molecule type" value="Genomic_DNA"/>
</dbReference>
<name>N8RUQ6_9GAMM</name>
<proteinExistence type="predicted"/>
<dbReference type="GeneID" id="99692395"/>